<proteinExistence type="predicted"/>
<gene>
    <name evidence="2" type="ORF">CWR48_01825</name>
</gene>
<protein>
    <recommendedName>
        <fullName evidence="1">LysM domain-containing protein</fullName>
    </recommendedName>
</protein>
<reference evidence="3" key="1">
    <citation type="submission" date="2017-11" db="EMBL/GenBank/DDBJ databases">
        <authorList>
            <person name="Zhu W."/>
        </authorList>
    </citation>
    <scope>NUCLEOTIDE SEQUENCE [LARGE SCALE GENOMIC DNA]</scope>
    <source>
        <strain evidence="3">CAU 1183</strain>
    </source>
</reference>
<keyword evidence="3" id="KW-1185">Reference proteome</keyword>
<evidence type="ECO:0000313" key="3">
    <source>
        <dbReference type="Proteomes" id="UP000257143"/>
    </source>
</evidence>
<dbReference type="InterPro" id="IPR018392">
    <property type="entry name" value="LysM"/>
</dbReference>
<evidence type="ECO:0000259" key="1">
    <source>
        <dbReference type="PROSITE" id="PS51782"/>
    </source>
</evidence>
<dbReference type="CDD" id="cd00118">
    <property type="entry name" value="LysM"/>
    <property type="match status" value="1"/>
</dbReference>
<feature type="domain" description="LysM" evidence="1">
    <location>
        <begin position="5"/>
        <end position="49"/>
    </location>
</feature>
<accession>A0A3D8Q3V2</accession>
<organism evidence="2 3">
    <name type="scientific">Oceanobacillus arenosus</name>
    <dbReference type="NCBI Taxonomy" id="1229153"/>
    <lineage>
        <taxon>Bacteria</taxon>
        <taxon>Bacillati</taxon>
        <taxon>Bacillota</taxon>
        <taxon>Bacilli</taxon>
        <taxon>Bacillales</taxon>
        <taxon>Bacillaceae</taxon>
        <taxon>Oceanobacillus</taxon>
    </lineage>
</organism>
<dbReference type="OrthoDB" id="2603324at2"/>
<dbReference type="AlphaFoldDB" id="A0A3D8Q3V2"/>
<dbReference type="Proteomes" id="UP000257143">
    <property type="component" value="Unassembled WGS sequence"/>
</dbReference>
<dbReference type="RefSeq" id="WP_115771329.1">
    <property type="nucleotide sequence ID" value="NZ_PIOC01000001.1"/>
</dbReference>
<comment type="caution">
    <text evidence="2">The sequence shown here is derived from an EMBL/GenBank/DDBJ whole genome shotgun (WGS) entry which is preliminary data.</text>
</comment>
<evidence type="ECO:0000313" key="2">
    <source>
        <dbReference type="EMBL" id="RDW22469.1"/>
    </source>
</evidence>
<dbReference type="EMBL" id="PIOC01000001">
    <property type="protein sequence ID" value="RDW22469.1"/>
    <property type="molecule type" value="Genomic_DNA"/>
</dbReference>
<dbReference type="SMART" id="SM00257">
    <property type="entry name" value="LysM"/>
    <property type="match status" value="1"/>
</dbReference>
<dbReference type="InterPro" id="IPR036779">
    <property type="entry name" value="LysM_dom_sf"/>
</dbReference>
<dbReference type="PROSITE" id="PS51782">
    <property type="entry name" value="LYSM"/>
    <property type="match status" value="1"/>
</dbReference>
<name>A0A3D8Q3V2_9BACI</name>
<sequence>MENFFNYTILPGDNYWLLAQRYHTTAGEIFLANPGVNPYYPPIGQHISIPILRQRNVNYAQQSHCISQTEVDYRNDMRSLWEEHVAWTRMAIISLIFKLPDVDFVITRLLKNATDMGNMIRRLYGNVAAETYATLIKDHLLIAADLVKAALAGDQQKVIAIDKKWHENADDIAVFLNSINRFLTVEAVKEMFYHHLDLTKQEAVAMINRDYQKDIDVYDEIEKQAREMADAISDAMVKGYPSMF</sequence>
<dbReference type="Gene3D" id="3.10.350.10">
    <property type="entry name" value="LysM domain"/>
    <property type="match status" value="1"/>
</dbReference>
<dbReference type="Pfam" id="PF01476">
    <property type="entry name" value="LysM"/>
    <property type="match status" value="1"/>
</dbReference>
<dbReference type="SUPFAM" id="SSF54106">
    <property type="entry name" value="LysM domain"/>
    <property type="match status" value="1"/>
</dbReference>